<dbReference type="Proteomes" id="UP000682843">
    <property type="component" value="Chromosome"/>
</dbReference>
<name>A0ABX8AGM4_9BRAD</name>
<keyword evidence="2" id="KW-1185">Reference proteome</keyword>
<evidence type="ECO:0000313" key="1">
    <source>
        <dbReference type="EMBL" id="QUS42086.1"/>
    </source>
</evidence>
<accession>A0ABX8AGM4</accession>
<dbReference type="EMBL" id="CP036498">
    <property type="protein sequence ID" value="QUS42086.1"/>
    <property type="molecule type" value="Genomic_DNA"/>
</dbReference>
<dbReference type="Gene3D" id="1.10.10.1920">
    <property type="match status" value="1"/>
</dbReference>
<dbReference type="InterPro" id="IPR048532">
    <property type="entry name" value="ea8_5-like_sf"/>
</dbReference>
<protein>
    <submittedName>
        <fullName evidence="1">Uncharacterized protein</fullName>
    </submittedName>
</protein>
<proteinExistence type="predicted"/>
<organism evidence="1 2">
    <name type="scientific">Tardiphaga alba</name>
    <dbReference type="NCBI Taxonomy" id="340268"/>
    <lineage>
        <taxon>Bacteria</taxon>
        <taxon>Pseudomonadati</taxon>
        <taxon>Pseudomonadota</taxon>
        <taxon>Alphaproteobacteria</taxon>
        <taxon>Hyphomicrobiales</taxon>
        <taxon>Nitrobacteraceae</taxon>
        <taxon>Tardiphaga</taxon>
    </lineage>
</organism>
<evidence type="ECO:0000313" key="2">
    <source>
        <dbReference type="Proteomes" id="UP000682843"/>
    </source>
</evidence>
<dbReference type="RefSeq" id="WP_211910821.1">
    <property type="nucleotide sequence ID" value="NZ_CP036498.1"/>
</dbReference>
<reference evidence="1 2" key="1">
    <citation type="submission" date="2019-02" db="EMBL/GenBank/DDBJ databases">
        <title>Emended description of the genus Rhodopseudomonas and description of Rhodopseudomonas albus sp. nov., a non-phototrophic, heavy-metal-tolerant bacterium isolated from garden soil.</title>
        <authorList>
            <person name="Bao Z."/>
            <person name="Cao W.W."/>
            <person name="Sato Y."/>
            <person name="Nishizawa T."/>
            <person name="Zhao J."/>
            <person name="Guo Y."/>
            <person name="Ohta H."/>
        </authorList>
    </citation>
    <scope>NUCLEOTIDE SEQUENCE [LARGE SCALE GENOMIC DNA]</scope>
    <source>
        <strain evidence="1 2">SK50-23</strain>
    </source>
</reference>
<sequence length="85" mass="9604">MAKKSKTANDKETLEMWATDLLLEAHAIYACPDHGYMRLRHSHHAVDYAKDLAEHRKFSGKNKRERVCAIEEVLDGLGDSCSGCE</sequence>
<gene>
    <name evidence="1" type="ORF">RPMA_27135</name>
</gene>